<gene>
    <name evidence="2" type="ORF">C7S20_12435</name>
</gene>
<dbReference type="InterPro" id="IPR009799">
    <property type="entry name" value="EthD_dom"/>
</dbReference>
<dbReference type="NCBIfam" id="TIGR02118">
    <property type="entry name" value="EthD family reductase"/>
    <property type="match status" value="1"/>
</dbReference>
<evidence type="ECO:0000313" key="2">
    <source>
        <dbReference type="EMBL" id="AVR45996.1"/>
    </source>
</evidence>
<dbReference type="AlphaFoldDB" id="A0A2R3Z6T6"/>
<dbReference type="Pfam" id="PF07110">
    <property type="entry name" value="EthD"/>
    <property type="match status" value="1"/>
</dbReference>
<reference evidence="3" key="1">
    <citation type="submission" date="2018-03" db="EMBL/GenBank/DDBJ databases">
        <title>Gramella fulva sp. nov., isolated from a dry surface of tidal flat.</title>
        <authorList>
            <person name="Hwang S.H."/>
            <person name="Hwang W.M."/>
            <person name="Kang K."/>
            <person name="Ahn T.-Y."/>
        </authorList>
    </citation>
    <scope>NUCLEOTIDE SEQUENCE [LARGE SCALE GENOMIC DNA]</scope>
    <source>
        <strain evidence="3">SH35</strain>
    </source>
</reference>
<feature type="domain" description="EthD" evidence="1">
    <location>
        <begin position="22"/>
        <end position="95"/>
    </location>
</feature>
<dbReference type="KEGG" id="grs:C7S20_12435"/>
<name>A0A2R3Z6T6_9FLAO</name>
<dbReference type="GO" id="GO:0016491">
    <property type="term" value="F:oxidoreductase activity"/>
    <property type="evidence" value="ECO:0007669"/>
    <property type="project" value="InterPro"/>
</dbReference>
<dbReference type="RefSeq" id="WP_107012771.1">
    <property type="nucleotide sequence ID" value="NZ_CP028136.1"/>
</dbReference>
<dbReference type="PANTHER" id="PTHR40260:SF2">
    <property type="entry name" value="BLR8190 PROTEIN"/>
    <property type="match status" value="1"/>
</dbReference>
<evidence type="ECO:0000259" key="1">
    <source>
        <dbReference type="Pfam" id="PF07110"/>
    </source>
</evidence>
<proteinExistence type="predicted"/>
<dbReference type="SUPFAM" id="SSF54909">
    <property type="entry name" value="Dimeric alpha+beta barrel"/>
    <property type="match status" value="1"/>
</dbReference>
<dbReference type="PANTHER" id="PTHR40260">
    <property type="entry name" value="BLR8190 PROTEIN"/>
    <property type="match status" value="1"/>
</dbReference>
<evidence type="ECO:0000313" key="3">
    <source>
        <dbReference type="Proteomes" id="UP000241507"/>
    </source>
</evidence>
<dbReference type="EMBL" id="CP028136">
    <property type="protein sequence ID" value="AVR45996.1"/>
    <property type="molecule type" value="Genomic_DNA"/>
</dbReference>
<organism evidence="2 3">
    <name type="scientific">Christiangramia fulva</name>
    <dbReference type="NCBI Taxonomy" id="2126553"/>
    <lineage>
        <taxon>Bacteria</taxon>
        <taxon>Pseudomonadati</taxon>
        <taxon>Bacteroidota</taxon>
        <taxon>Flavobacteriia</taxon>
        <taxon>Flavobacteriales</taxon>
        <taxon>Flavobacteriaceae</taxon>
        <taxon>Christiangramia</taxon>
    </lineage>
</organism>
<keyword evidence="3" id="KW-1185">Reference proteome</keyword>
<protein>
    <submittedName>
        <fullName evidence="2">EthD family reductase</fullName>
    </submittedName>
</protein>
<dbReference type="Gene3D" id="3.30.70.100">
    <property type="match status" value="1"/>
</dbReference>
<sequence length="107" mass="11756">MKKGMIKLSVLYPNGEGKHFDIDYYCIKHVPLVGELLGNAIKAASIEKGIGGMEPDSPAPYAAMGNLYFDSMDSYEKSFIANIEKISADLPNFTNIEPIVQLSEVKI</sequence>
<dbReference type="OrthoDB" id="5343971at2"/>
<dbReference type="Proteomes" id="UP000241507">
    <property type="component" value="Chromosome"/>
</dbReference>
<accession>A0A2R3Z6T6</accession>
<dbReference type="InterPro" id="IPR011008">
    <property type="entry name" value="Dimeric_a/b-barrel"/>
</dbReference>